<dbReference type="AlphaFoldDB" id="A0AA97LWF8"/>
<comment type="similarity">
    <text evidence="2">Belongs to the SAM hydrolase / SAM-dependent halogenase family.</text>
</comment>
<dbReference type="InterPro" id="IPR023228">
    <property type="entry name" value="SAM_OH_AdoTrfase_N_sf"/>
</dbReference>
<name>A0AA97LWF8_9ACTN</name>
<dbReference type="Gene3D" id="2.40.30.90">
    <property type="entry name" value="Bacterial fluorinating enzyme like"/>
    <property type="match status" value="1"/>
</dbReference>
<evidence type="ECO:0000313" key="5">
    <source>
        <dbReference type="EMBL" id="UOE19280.1"/>
    </source>
</evidence>
<evidence type="ECO:0000259" key="4">
    <source>
        <dbReference type="Pfam" id="PF20257"/>
    </source>
</evidence>
<dbReference type="EMBL" id="CP063196">
    <property type="protein sequence ID" value="UOE19280.1"/>
    <property type="molecule type" value="Genomic_DNA"/>
</dbReference>
<keyword evidence="1" id="KW-0949">S-adenosyl-L-methionine</keyword>
<evidence type="ECO:0000259" key="3">
    <source>
        <dbReference type="Pfam" id="PF01887"/>
    </source>
</evidence>
<dbReference type="Proteomes" id="UP000265719">
    <property type="component" value="Chromosome"/>
</dbReference>
<dbReference type="Pfam" id="PF20257">
    <property type="entry name" value="SAM_HAT_C"/>
    <property type="match status" value="1"/>
</dbReference>
<feature type="domain" description="S-adenosyl-l-methionine hydroxide adenosyltransferase N-terminal" evidence="3">
    <location>
        <begin position="11"/>
        <end position="154"/>
    </location>
</feature>
<feature type="domain" description="S-adenosyl-l-methionine hydroxide adenosyltransferase C-terminal" evidence="4">
    <location>
        <begin position="180"/>
        <end position="269"/>
    </location>
</feature>
<accession>A0AA97LWF8</accession>
<proteinExistence type="inferred from homology"/>
<gene>
    <name evidence="5" type="ORF">NI17_021485</name>
</gene>
<protein>
    <submittedName>
        <fullName evidence="5">SAM-dependent chlorinase/fluorinase</fullName>
    </submittedName>
</protein>
<reference evidence="5" key="1">
    <citation type="submission" date="2020-10" db="EMBL/GenBank/DDBJ databases">
        <title>De novo genome project of the cellulose decomposer Thermobifida halotolerans type strain.</title>
        <authorList>
            <person name="Nagy I."/>
            <person name="Horvath B."/>
            <person name="Kukolya J."/>
            <person name="Nagy I."/>
            <person name="Orsini M."/>
        </authorList>
    </citation>
    <scope>NUCLEOTIDE SEQUENCE</scope>
    <source>
        <strain evidence="5">DSM 44931</strain>
    </source>
</reference>
<dbReference type="InterPro" id="IPR002747">
    <property type="entry name" value="SAM_OH_AdoTrfase"/>
</dbReference>
<dbReference type="InterPro" id="IPR046469">
    <property type="entry name" value="SAM_HAT_N"/>
</dbReference>
<dbReference type="SUPFAM" id="SSF102522">
    <property type="entry name" value="Bacterial fluorinating enzyme, N-terminal domain"/>
    <property type="match status" value="1"/>
</dbReference>
<keyword evidence="6" id="KW-1185">Reference proteome</keyword>
<evidence type="ECO:0000256" key="2">
    <source>
        <dbReference type="ARBA" id="ARBA00024035"/>
    </source>
</evidence>
<dbReference type="RefSeq" id="WP_068690066.1">
    <property type="nucleotide sequence ID" value="NZ_CP063196.1"/>
</dbReference>
<evidence type="ECO:0000313" key="6">
    <source>
        <dbReference type="Proteomes" id="UP000265719"/>
    </source>
</evidence>
<dbReference type="Pfam" id="PF01887">
    <property type="entry name" value="SAM_HAT_N"/>
    <property type="match status" value="1"/>
</dbReference>
<dbReference type="PANTHER" id="PTHR35092">
    <property type="entry name" value="CHLORINASE MJ1651"/>
    <property type="match status" value="1"/>
</dbReference>
<organism evidence="5 6">
    <name type="scientific">Thermobifida halotolerans</name>
    <dbReference type="NCBI Taxonomy" id="483545"/>
    <lineage>
        <taxon>Bacteria</taxon>
        <taxon>Bacillati</taxon>
        <taxon>Actinomycetota</taxon>
        <taxon>Actinomycetes</taxon>
        <taxon>Streptosporangiales</taxon>
        <taxon>Nocardiopsidaceae</taxon>
        <taxon>Thermobifida</taxon>
    </lineage>
</organism>
<evidence type="ECO:0000256" key="1">
    <source>
        <dbReference type="ARBA" id="ARBA00022691"/>
    </source>
</evidence>
<dbReference type="InterPro" id="IPR023227">
    <property type="entry name" value="SAM_OH_AdoTrfase_C_sf"/>
</dbReference>
<dbReference type="Gene3D" id="3.40.50.10790">
    <property type="entry name" value="S-adenosyl-l-methionine hydroxide adenosyltransferase, N-terminal"/>
    <property type="match status" value="1"/>
</dbReference>
<dbReference type="PIRSF" id="PIRSF006779">
    <property type="entry name" value="UCP006779"/>
    <property type="match status" value="1"/>
</dbReference>
<dbReference type="KEGG" id="thao:NI17_021485"/>
<dbReference type="PANTHER" id="PTHR35092:SF1">
    <property type="entry name" value="CHLORINASE MJ1651"/>
    <property type="match status" value="1"/>
</dbReference>
<dbReference type="SUPFAM" id="SSF101852">
    <property type="entry name" value="Bacterial fluorinating enzyme, C-terminal domain"/>
    <property type="match status" value="1"/>
</dbReference>
<sequence>MTNREGHSCLSFLTDYGTRDGFVAACRGQMLRHAPGVPVIDITHEIPPGDVRCGATVLADTAPELPDAVHVCVVDPGVGTERRSVALAAGGHVLVGPDNGLLVWAAEALGGIESAVELTNGSLWRHPVSRTFHGRDVYAPVGARIAAGLPLTAAGRAVDPAGLVRLPEPRREVVAGAVRGEVHAVDRFGNCQLSLFPEDLRAALGGAEPPDRITVLLPTGPRTLAVAPTFGAVPGGEPLLLTDSAGRLALAVNGASAAELLGLRVGVPVELTLTSTKHVKE</sequence>
<dbReference type="InterPro" id="IPR046470">
    <property type="entry name" value="SAM_HAT_C"/>
</dbReference>